<gene>
    <name evidence="1" type="ORF">LX83_006444</name>
</gene>
<sequence>MTDVVFYVGGHQDDALLFQGDVRYWDLHTAGVRVVQVVTTAGDAGRTDGWWQAREKGLVEACMAAMSPKPVTAGMVSVNGKAVRRYGTDEWVCYFLRLPDGNLDDSGFPATGHNTLGKLRDKKISGLSAVDGTAVYSGWTDLVDTLRAILDQEGADAANPHPWVNASDWDRDADPGDHPDHYATADALTDIVVPDYNRAWWVSYDTQNRAPNLDGMDLLAKRFAFYAYGWSLYHSTGTPPNDAEWAWWGDKRYGRLEEADVSLLERAGALHTVPA</sequence>
<organism evidence="1 2">
    <name type="scientific">Goodfellowiella coeruleoviolacea</name>
    <dbReference type="NCBI Taxonomy" id="334858"/>
    <lineage>
        <taxon>Bacteria</taxon>
        <taxon>Bacillati</taxon>
        <taxon>Actinomycetota</taxon>
        <taxon>Actinomycetes</taxon>
        <taxon>Pseudonocardiales</taxon>
        <taxon>Pseudonocardiaceae</taxon>
        <taxon>Goodfellowiella</taxon>
    </lineage>
</organism>
<accession>A0AAE3GP19</accession>
<keyword evidence="2" id="KW-1185">Reference proteome</keyword>
<protein>
    <submittedName>
        <fullName evidence="1">GlcNAc-PI de-N-acetylase</fullName>
    </submittedName>
</protein>
<dbReference type="RefSeq" id="WP_253778466.1">
    <property type="nucleotide sequence ID" value="NZ_JAMTCK010000019.1"/>
</dbReference>
<dbReference type="EMBL" id="JAMTCK010000019">
    <property type="protein sequence ID" value="MCP2169558.1"/>
    <property type="molecule type" value="Genomic_DNA"/>
</dbReference>
<comment type="caution">
    <text evidence="1">The sequence shown here is derived from an EMBL/GenBank/DDBJ whole genome shotgun (WGS) entry which is preliminary data.</text>
</comment>
<dbReference type="SUPFAM" id="SSF102588">
    <property type="entry name" value="LmbE-like"/>
    <property type="match status" value="1"/>
</dbReference>
<evidence type="ECO:0000313" key="1">
    <source>
        <dbReference type="EMBL" id="MCP2169558.1"/>
    </source>
</evidence>
<dbReference type="AlphaFoldDB" id="A0AAE3GP19"/>
<reference evidence="1" key="1">
    <citation type="submission" date="2022-06" db="EMBL/GenBank/DDBJ databases">
        <title>Genomic Encyclopedia of Archaeal and Bacterial Type Strains, Phase II (KMG-II): from individual species to whole genera.</title>
        <authorList>
            <person name="Goeker M."/>
        </authorList>
    </citation>
    <scope>NUCLEOTIDE SEQUENCE</scope>
    <source>
        <strain evidence="1">DSM 43935</strain>
    </source>
</reference>
<evidence type="ECO:0000313" key="2">
    <source>
        <dbReference type="Proteomes" id="UP001206128"/>
    </source>
</evidence>
<proteinExistence type="predicted"/>
<name>A0AAE3GP19_9PSEU</name>
<dbReference type="Proteomes" id="UP001206128">
    <property type="component" value="Unassembled WGS sequence"/>
</dbReference>
<dbReference type="Gene3D" id="3.40.50.10320">
    <property type="entry name" value="LmbE-like"/>
    <property type="match status" value="1"/>
</dbReference>
<dbReference type="InterPro" id="IPR024078">
    <property type="entry name" value="LmbE-like_dom_sf"/>
</dbReference>